<proteinExistence type="predicted"/>
<evidence type="ECO:0000313" key="1">
    <source>
        <dbReference type="EMBL" id="MBJ7602210.1"/>
    </source>
</evidence>
<comment type="caution">
    <text evidence="1">The sequence shown here is derived from an EMBL/GenBank/DDBJ whole genome shotgun (WGS) entry which is preliminary data.</text>
</comment>
<dbReference type="Proteomes" id="UP000620075">
    <property type="component" value="Unassembled WGS sequence"/>
</dbReference>
<dbReference type="AlphaFoldDB" id="A0A934N683"/>
<sequence>MQRGRPHKAFLDVAQDDRSELLRWIKRPKSSNGLAQRARIVLRCADGVASARVAAELGIT</sequence>
<protein>
    <submittedName>
        <fullName evidence="1">IS630 family transposase</fullName>
    </submittedName>
</protein>
<feature type="non-terminal residue" evidence="1">
    <location>
        <position position="60"/>
    </location>
</feature>
<organism evidence="1 2">
    <name type="scientific">Candidatus Dormiibacter inghamiae</name>
    <dbReference type="NCBI Taxonomy" id="3127013"/>
    <lineage>
        <taxon>Bacteria</taxon>
        <taxon>Bacillati</taxon>
        <taxon>Candidatus Dormiibacterota</taxon>
        <taxon>Candidatus Dormibacteria</taxon>
        <taxon>Candidatus Dormibacterales</taxon>
        <taxon>Candidatus Dormibacteraceae</taxon>
        <taxon>Candidatus Dormiibacter</taxon>
    </lineage>
</organism>
<dbReference type="EMBL" id="JAEKNQ010000016">
    <property type="protein sequence ID" value="MBJ7602210.1"/>
    <property type="molecule type" value="Genomic_DNA"/>
</dbReference>
<gene>
    <name evidence="1" type="ORF">JF888_03305</name>
</gene>
<evidence type="ECO:0000313" key="2">
    <source>
        <dbReference type="Proteomes" id="UP000620075"/>
    </source>
</evidence>
<name>A0A934N683_9BACT</name>
<accession>A0A934N683</accession>
<reference evidence="1 2" key="1">
    <citation type="submission" date="2020-10" db="EMBL/GenBank/DDBJ databases">
        <title>Ca. Dormibacterota MAGs.</title>
        <authorList>
            <person name="Montgomery K."/>
        </authorList>
    </citation>
    <scope>NUCLEOTIDE SEQUENCE [LARGE SCALE GENOMIC DNA]</scope>
    <source>
        <strain evidence="1">SC8811_S16_3</strain>
    </source>
</reference>